<dbReference type="Pfam" id="PF13391">
    <property type="entry name" value="HNH_2"/>
    <property type="match status" value="1"/>
</dbReference>
<dbReference type="EMBL" id="FZNO01000012">
    <property type="protein sequence ID" value="SNR56285.1"/>
    <property type="molecule type" value="Genomic_DNA"/>
</dbReference>
<keyword evidence="2" id="KW-0255">Endonuclease</keyword>
<dbReference type="InterPro" id="IPR003615">
    <property type="entry name" value="HNH_nuc"/>
</dbReference>
<reference evidence="2 3" key="1">
    <citation type="submission" date="2017-06" db="EMBL/GenBank/DDBJ databases">
        <authorList>
            <person name="Kim H.J."/>
            <person name="Triplett B.A."/>
        </authorList>
    </citation>
    <scope>NUCLEOTIDE SEQUENCE [LARGE SCALE GENOMIC DNA]</scope>
    <source>
        <strain evidence="2 3">DSM 44272</strain>
    </source>
</reference>
<keyword evidence="2" id="KW-0378">Hydrolase</keyword>
<name>A0A238XB43_9ACTN</name>
<dbReference type="GO" id="GO:0004519">
    <property type="term" value="F:endonuclease activity"/>
    <property type="evidence" value="ECO:0007669"/>
    <property type="project" value="UniProtKB-KW"/>
</dbReference>
<evidence type="ECO:0000313" key="2">
    <source>
        <dbReference type="EMBL" id="SNR56285.1"/>
    </source>
</evidence>
<sequence>MTGWVDSLSADDLSNWETCKRSGLWGTPSNAGGARVGDDLFLWKPLPDSGWLVHCRLTSVPRRIRTGEPVPWDDNRTYKYVMGIEVVSEPPNHIPMRGAVGSELAGLAHHVQLSQFARMSEQGVRAVSALFPQQSRVERALEEFLAAAGIDLPDEDHRDYAKRLIAVRRGQGPFRQGLLQAFDRTCCISGSQVEATLEAAHIRPFRETGSHAPGNGLLLRADLHTLFDLRLVTVMPFGTIRVAPDLQGSEYEDFDERQIRRPSDQAHVPHRDALAEHNSLCGWLT</sequence>
<dbReference type="Proteomes" id="UP000198403">
    <property type="component" value="Unassembled WGS sequence"/>
</dbReference>
<feature type="domain" description="HNH nuclease" evidence="1">
    <location>
        <begin position="186"/>
        <end position="234"/>
    </location>
</feature>
<keyword evidence="2" id="KW-0540">Nuclease</keyword>
<evidence type="ECO:0000313" key="3">
    <source>
        <dbReference type="Proteomes" id="UP000198403"/>
    </source>
</evidence>
<keyword evidence="3" id="KW-1185">Reference proteome</keyword>
<proteinExistence type="predicted"/>
<accession>A0A238XB43</accession>
<evidence type="ECO:0000259" key="1">
    <source>
        <dbReference type="Pfam" id="PF13391"/>
    </source>
</evidence>
<organism evidence="2 3">
    <name type="scientific">Blastococcus mobilis</name>
    <dbReference type="NCBI Taxonomy" id="1938746"/>
    <lineage>
        <taxon>Bacteria</taxon>
        <taxon>Bacillati</taxon>
        <taxon>Actinomycetota</taxon>
        <taxon>Actinomycetes</taxon>
        <taxon>Geodermatophilales</taxon>
        <taxon>Geodermatophilaceae</taxon>
        <taxon>Blastococcus</taxon>
    </lineage>
</organism>
<protein>
    <submittedName>
        <fullName evidence="2">HNH endonuclease</fullName>
    </submittedName>
</protein>
<dbReference type="AlphaFoldDB" id="A0A238XB43"/>
<gene>
    <name evidence="2" type="ORF">SAMN06272737_112148</name>
</gene>